<feature type="region of interest" description="Disordered" evidence="1">
    <location>
        <begin position="53"/>
        <end position="96"/>
    </location>
</feature>
<feature type="compositionally biased region" description="Pro residues" evidence="1">
    <location>
        <begin position="81"/>
        <end position="90"/>
    </location>
</feature>
<reference evidence="2" key="1">
    <citation type="journal article" date="2020" name="Stud. Mycol.">
        <title>101 Dothideomycetes genomes: a test case for predicting lifestyles and emergence of pathogens.</title>
        <authorList>
            <person name="Haridas S."/>
            <person name="Albert R."/>
            <person name="Binder M."/>
            <person name="Bloem J."/>
            <person name="Labutti K."/>
            <person name="Salamov A."/>
            <person name="Andreopoulos B."/>
            <person name="Baker S."/>
            <person name="Barry K."/>
            <person name="Bills G."/>
            <person name="Bluhm B."/>
            <person name="Cannon C."/>
            <person name="Castanera R."/>
            <person name="Culley D."/>
            <person name="Daum C."/>
            <person name="Ezra D."/>
            <person name="Gonzalez J."/>
            <person name="Henrissat B."/>
            <person name="Kuo A."/>
            <person name="Liang C."/>
            <person name="Lipzen A."/>
            <person name="Lutzoni F."/>
            <person name="Magnuson J."/>
            <person name="Mondo S."/>
            <person name="Nolan M."/>
            <person name="Ohm R."/>
            <person name="Pangilinan J."/>
            <person name="Park H.-J."/>
            <person name="Ramirez L."/>
            <person name="Alfaro M."/>
            <person name="Sun H."/>
            <person name="Tritt A."/>
            <person name="Yoshinaga Y."/>
            <person name="Zwiers L.-H."/>
            <person name="Turgeon B."/>
            <person name="Goodwin S."/>
            <person name="Spatafora J."/>
            <person name="Crous P."/>
            <person name="Grigoriev I."/>
        </authorList>
    </citation>
    <scope>NUCLEOTIDE SEQUENCE</scope>
    <source>
        <strain evidence="2">CBS 123094</strain>
    </source>
</reference>
<protein>
    <submittedName>
        <fullName evidence="2">Uncharacterized protein</fullName>
    </submittedName>
</protein>
<dbReference type="AlphaFoldDB" id="A0A6A5WJL9"/>
<dbReference type="EMBL" id="ML977585">
    <property type="protein sequence ID" value="KAF2000999.1"/>
    <property type="molecule type" value="Genomic_DNA"/>
</dbReference>
<keyword evidence="3" id="KW-1185">Reference proteome</keyword>
<gene>
    <name evidence="2" type="ORF">P154DRAFT_521997</name>
</gene>
<name>A0A6A5WJL9_9PLEO</name>
<proteinExistence type="predicted"/>
<evidence type="ECO:0000313" key="2">
    <source>
        <dbReference type="EMBL" id="KAF2000999.1"/>
    </source>
</evidence>
<evidence type="ECO:0000313" key="3">
    <source>
        <dbReference type="Proteomes" id="UP000799779"/>
    </source>
</evidence>
<sequence length="96" mass="10633">MLRTSPWCLRNKVSPRLPPCTLPVRLWALGLHSARPRYQQRTAARLLLPVRSPVEQTRGPAPVSPPLSAVDSSLAAESKRVPPPVAPPRPLPERQH</sequence>
<organism evidence="2 3">
    <name type="scientific">Amniculicola lignicola CBS 123094</name>
    <dbReference type="NCBI Taxonomy" id="1392246"/>
    <lineage>
        <taxon>Eukaryota</taxon>
        <taxon>Fungi</taxon>
        <taxon>Dikarya</taxon>
        <taxon>Ascomycota</taxon>
        <taxon>Pezizomycotina</taxon>
        <taxon>Dothideomycetes</taxon>
        <taxon>Pleosporomycetidae</taxon>
        <taxon>Pleosporales</taxon>
        <taxon>Amniculicolaceae</taxon>
        <taxon>Amniculicola</taxon>
    </lineage>
</organism>
<accession>A0A6A5WJL9</accession>
<evidence type="ECO:0000256" key="1">
    <source>
        <dbReference type="SAM" id="MobiDB-lite"/>
    </source>
</evidence>
<dbReference type="Proteomes" id="UP000799779">
    <property type="component" value="Unassembled WGS sequence"/>
</dbReference>